<feature type="transmembrane region" description="Helical" evidence="1">
    <location>
        <begin position="60"/>
        <end position="80"/>
    </location>
</feature>
<keyword evidence="1" id="KW-0812">Transmembrane</keyword>
<feature type="transmembrane region" description="Helical" evidence="1">
    <location>
        <begin position="147"/>
        <end position="165"/>
    </location>
</feature>
<dbReference type="AlphaFoldDB" id="A0A3S4XCV4"/>
<evidence type="ECO:0000256" key="1">
    <source>
        <dbReference type="SAM" id="Phobius"/>
    </source>
</evidence>
<organism evidence="2 3">
    <name type="scientific">Mannheimia haemolytica</name>
    <name type="common">Pasteurella haemolytica</name>
    <dbReference type="NCBI Taxonomy" id="75985"/>
    <lineage>
        <taxon>Bacteria</taxon>
        <taxon>Pseudomonadati</taxon>
        <taxon>Pseudomonadota</taxon>
        <taxon>Gammaproteobacteria</taxon>
        <taxon>Pasteurellales</taxon>
        <taxon>Pasteurellaceae</taxon>
        <taxon>Mannheimia</taxon>
    </lineage>
</organism>
<accession>A0A3S4XCV4</accession>
<evidence type="ECO:0000313" key="2">
    <source>
        <dbReference type="EMBL" id="VEI76122.1"/>
    </source>
</evidence>
<name>A0A3S4XCV4_MANHA</name>
<feature type="transmembrane region" description="Helical" evidence="1">
    <location>
        <begin position="21"/>
        <end position="40"/>
    </location>
</feature>
<dbReference type="Proteomes" id="UP000271188">
    <property type="component" value="Chromosome"/>
</dbReference>
<keyword evidence="1" id="KW-0472">Membrane</keyword>
<dbReference type="RefSeq" id="WP_232019689.1">
    <property type="nucleotide sequence ID" value="NZ_LR134495.1"/>
</dbReference>
<reference evidence="2" key="1">
    <citation type="submission" date="2018-12" db="EMBL/GenBank/DDBJ databases">
        <authorList>
            <consortium name="Pathogen Informatics"/>
        </authorList>
    </citation>
    <scope>NUCLEOTIDE SEQUENCE [LARGE SCALE GENOMIC DNA]</scope>
    <source>
        <strain evidence="2">NCTC10643</strain>
    </source>
</reference>
<proteinExistence type="predicted"/>
<evidence type="ECO:0000313" key="3">
    <source>
        <dbReference type="Proteomes" id="UP000271188"/>
    </source>
</evidence>
<feature type="transmembrane region" description="Helical" evidence="1">
    <location>
        <begin position="191"/>
        <end position="208"/>
    </location>
</feature>
<protein>
    <submittedName>
        <fullName evidence="2">Uncharacterized protein</fullName>
    </submittedName>
</protein>
<keyword evidence="1" id="KW-1133">Transmembrane helix</keyword>
<sequence>MSSIKEIFSTKNSPINVLMQTEWFLGFILMVVYLDAYFQLVHQVPIYIAIQQREIYLTNAIDYIAAISFFSITFTVLFTLMRFLHIFLLSNLLDKIGCKTHELPKSEEAKDFKRISDLKIQAAIENNKELRYYCEKAEEKIRMRTSISRRFLGIIFFTIIHIYFAKEWENYPLMFRFIFGYLETQPEDFRSFVHFVLILLMIPVFYLLEQSIKIENDYIYFSSDNK</sequence>
<dbReference type="EMBL" id="LR134495">
    <property type="protein sequence ID" value="VEI76122.1"/>
    <property type="molecule type" value="Genomic_DNA"/>
</dbReference>
<gene>
    <name evidence="2" type="ORF">NCTC10643_00735</name>
</gene>